<proteinExistence type="predicted"/>
<dbReference type="RefSeq" id="WP_310018979.1">
    <property type="nucleotide sequence ID" value="NZ_JAVDUM010000005.1"/>
</dbReference>
<dbReference type="EMBL" id="JAVDUM010000005">
    <property type="protein sequence ID" value="MDR6866821.1"/>
    <property type="molecule type" value="Genomic_DNA"/>
</dbReference>
<accession>A0ABU1SB29</accession>
<name>A0ABU1SB29_9MICO</name>
<gene>
    <name evidence="1" type="ORF">J2Y69_001420</name>
</gene>
<sequence>MTGPKPAALAENMVRECLSPPLLAREISRQIAPNLRQIAPSVLSGRRNPLDA</sequence>
<evidence type="ECO:0000313" key="2">
    <source>
        <dbReference type="Proteomes" id="UP001259347"/>
    </source>
</evidence>
<evidence type="ECO:0000313" key="1">
    <source>
        <dbReference type="EMBL" id="MDR6866821.1"/>
    </source>
</evidence>
<dbReference type="Proteomes" id="UP001259347">
    <property type="component" value="Unassembled WGS sequence"/>
</dbReference>
<comment type="caution">
    <text evidence="1">The sequence shown here is derived from an EMBL/GenBank/DDBJ whole genome shotgun (WGS) entry which is preliminary data.</text>
</comment>
<keyword evidence="2" id="KW-1185">Reference proteome</keyword>
<reference evidence="1 2" key="1">
    <citation type="submission" date="2023-07" db="EMBL/GenBank/DDBJ databases">
        <title>Sorghum-associated microbial communities from plants grown in Nebraska, USA.</title>
        <authorList>
            <person name="Schachtman D."/>
        </authorList>
    </citation>
    <scope>NUCLEOTIDE SEQUENCE [LARGE SCALE GENOMIC DNA]</scope>
    <source>
        <strain evidence="1 2">2980</strain>
    </source>
</reference>
<protein>
    <submittedName>
        <fullName evidence="1">Actin-like ATPase involved in cell morphogenesis</fullName>
    </submittedName>
</protein>
<organism evidence="1 2">
    <name type="scientific">Microbacterium resistens</name>
    <dbReference type="NCBI Taxonomy" id="156977"/>
    <lineage>
        <taxon>Bacteria</taxon>
        <taxon>Bacillati</taxon>
        <taxon>Actinomycetota</taxon>
        <taxon>Actinomycetes</taxon>
        <taxon>Micrococcales</taxon>
        <taxon>Microbacteriaceae</taxon>
        <taxon>Microbacterium</taxon>
    </lineage>
</organism>